<organism evidence="1 2">
    <name type="scientific">Chitinophaga filiformis</name>
    <name type="common">Myxococcus filiformis</name>
    <name type="synonym">Flexibacter filiformis</name>
    <dbReference type="NCBI Taxonomy" id="104663"/>
    <lineage>
        <taxon>Bacteria</taxon>
        <taxon>Pseudomonadati</taxon>
        <taxon>Bacteroidota</taxon>
        <taxon>Chitinophagia</taxon>
        <taxon>Chitinophagales</taxon>
        <taxon>Chitinophagaceae</taxon>
        <taxon>Chitinophaga</taxon>
    </lineage>
</organism>
<name>A0A1G7R8V9_CHIFI</name>
<dbReference type="AlphaFoldDB" id="A0A1G7R8V9"/>
<gene>
    <name evidence="1" type="ORF">SAMN04488121_103372</name>
</gene>
<evidence type="ECO:0008006" key="3">
    <source>
        <dbReference type="Google" id="ProtNLM"/>
    </source>
</evidence>
<dbReference type="Proteomes" id="UP000199045">
    <property type="component" value="Unassembled WGS sequence"/>
</dbReference>
<evidence type="ECO:0000313" key="1">
    <source>
        <dbReference type="EMBL" id="SDG07187.1"/>
    </source>
</evidence>
<dbReference type="RefSeq" id="WP_089832866.1">
    <property type="nucleotide sequence ID" value="NZ_FNBN01000003.1"/>
</dbReference>
<accession>A0A1G7R8V9</accession>
<dbReference type="EMBL" id="FNBN01000003">
    <property type="protein sequence ID" value="SDG07187.1"/>
    <property type="molecule type" value="Genomic_DNA"/>
</dbReference>
<dbReference type="OrthoDB" id="955509at2"/>
<dbReference type="Pfam" id="PF17642">
    <property type="entry name" value="TssD"/>
    <property type="match status" value="1"/>
</dbReference>
<dbReference type="InterPro" id="IPR041408">
    <property type="entry name" value="Hcp_Tssd"/>
</dbReference>
<proteinExistence type="predicted"/>
<protein>
    <recommendedName>
        <fullName evidence="3">Type VI secretion system needle protein Hcp</fullName>
    </recommendedName>
</protein>
<dbReference type="GO" id="GO:0033104">
    <property type="term" value="C:type VI protein secretion system complex"/>
    <property type="evidence" value="ECO:0007669"/>
    <property type="project" value="InterPro"/>
</dbReference>
<evidence type="ECO:0000313" key="2">
    <source>
        <dbReference type="Proteomes" id="UP000199045"/>
    </source>
</evidence>
<sequence>MSFKAVLRLDGEEINVLDCQFSFAQHTDHNGKPAARPTGGALTVLLESDGNTNLFDWMISNTQTKSGSIIFYRRDAMSKMKELKFTDAYCVEYAEHFRAAGDIPMQIRLVLSAREVQLGSSTYQNPWPQS</sequence>
<dbReference type="STRING" id="104663.SAMN04488121_103372"/>
<reference evidence="1 2" key="1">
    <citation type="submission" date="2016-10" db="EMBL/GenBank/DDBJ databases">
        <authorList>
            <person name="de Groot N.N."/>
        </authorList>
    </citation>
    <scope>NUCLEOTIDE SEQUENCE [LARGE SCALE GENOMIC DNA]</scope>
    <source>
        <strain evidence="1 2">DSM 527</strain>
    </source>
</reference>